<organism evidence="2 3">
    <name type="scientific">Caenorhabditis angaria</name>
    <dbReference type="NCBI Taxonomy" id="860376"/>
    <lineage>
        <taxon>Eukaryota</taxon>
        <taxon>Metazoa</taxon>
        <taxon>Ecdysozoa</taxon>
        <taxon>Nematoda</taxon>
        <taxon>Chromadorea</taxon>
        <taxon>Rhabditida</taxon>
        <taxon>Rhabditina</taxon>
        <taxon>Rhabditomorpha</taxon>
        <taxon>Rhabditoidea</taxon>
        <taxon>Rhabditidae</taxon>
        <taxon>Peloderinae</taxon>
        <taxon>Caenorhabditis</taxon>
    </lineage>
</organism>
<evidence type="ECO:0000256" key="1">
    <source>
        <dbReference type="SAM" id="Phobius"/>
    </source>
</evidence>
<name>A0A9P1IN15_9PELO</name>
<sequence>MVDNSTGGTDDRRQKRDKKRLLILDLCQLLLFCFVFVFGVNTTTTSSYFYSTNIYQKLLIFWLEHLEEIPTVSSFYF</sequence>
<dbReference type="AlphaFoldDB" id="A0A9P1IN15"/>
<feature type="transmembrane region" description="Helical" evidence="1">
    <location>
        <begin position="21"/>
        <end position="40"/>
    </location>
</feature>
<keyword evidence="3" id="KW-1185">Reference proteome</keyword>
<keyword evidence="1" id="KW-1133">Transmembrane helix</keyword>
<evidence type="ECO:0000313" key="3">
    <source>
        <dbReference type="Proteomes" id="UP001152747"/>
    </source>
</evidence>
<evidence type="ECO:0000313" key="2">
    <source>
        <dbReference type="EMBL" id="CAI5447889.1"/>
    </source>
</evidence>
<proteinExistence type="predicted"/>
<dbReference type="EMBL" id="CANHGI010000004">
    <property type="protein sequence ID" value="CAI5447889.1"/>
    <property type="molecule type" value="Genomic_DNA"/>
</dbReference>
<dbReference type="Proteomes" id="UP001152747">
    <property type="component" value="Unassembled WGS sequence"/>
</dbReference>
<keyword evidence="1" id="KW-0812">Transmembrane</keyword>
<keyword evidence="1" id="KW-0472">Membrane</keyword>
<reference evidence="2" key="1">
    <citation type="submission" date="2022-11" db="EMBL/GenBank/DDBJ databases">
        <authorList>
            <person name="Kikuchi T."/>
        </authorList>
    </citation>
    <scope>NUCLEOTIDE SEQUENCE</scope>
    <source>
        <strain evidence="2">PS1010</strain>
    </source>
</reference>
<gene>
    <name evidence="2" type="ORF">CAMP_LOCUS10526</name>
</gene>
<protein>
    <submittedName>
        <fullName evidence="2">Uncharacterized protein</fullName>
    </submittedName>
</protein>
<accession>A0A9P1IN15</accession>
<comment type="caution">
    <text evidence="2">The sequence shown here is derived from an EMBL/GenBank/DDBJ whole genome shotgun (WGS) entry which is preliminary data.</text>
</comment>